<evidence type="ECO:0000259" key="9">
    <source>
        <dbReference type="Pfam" id="PF05683"/>
    </source>
</evidence>
<evidence type="ECO:0000256" key="2">
    <source>
        <dbReference type="ARBA" id="ARBA00008876"/>
    </source>
</evidence>
<dbReference type="NCBIfam" id="TIGR00723">
    <property type="entry name" value="ttdB_fumA_fumB"/>
    <property type="match status" value="1"/>
</dbReference>
<accession>A0A6N9TRW6</accession>
<dbReference type="PANTHER" id="PTHR43351">
    <property type="entry name" value="L(+)-TARTRATE DEHYDRATASE SUBUNIT BETA"/>
    <property type="match status" value="1"/>
</dbReference>
<protein>
    <recommendedName>
        <fullName evidence="12">Fumarate hydratase</fullName>
    </recommendedName>
</protein>
<evidence type="ECO:0000256" key="1">
    <source>
        <dbReference type="ARBA" id="ARBA00000929"/>
    </source>
</evidence>
<keyword evidence="3" id="KW-0004">4Fe-4S</keyword>
<keyword evidence="5" id="KW-0408">Iron</keyword>
<dbReference type="GO" id="GO:0004333">
    <property type="term" value="F:fumarate hydratase activity"/>
    <property type="evidence" value="ECO:0007669"/>
    <property type="project" value="UniProtKB-EC"/>
</dbReference>
<evidence type="ECO:0000313" key="10">
    <source>
        <dbReference type="EMBL" id="NDY43170.1"/>
    </source>
</evidence>
<feature type="non-terminal residue" evidence="10">
    <location>
        <position position="1"/>
    </location>
</feature>
<comment type="similarity">
    <text evidence="2">Belongs to the class-I fumarase family.</text>
</comment>
<dbReference type="Proteomes" id="UP000469346">
    <property type="component" value="Unassembled WGS sequence"/>
</dbReference>
<evidence type="ECO:0000256" key="3">
    <source>
        <dbReference type="ARBA" id="ARBA00022485"/>
    </source>
</evidence>
<name>A0A6N9TRW6_DISTH</name>
<keyword evidence="7" id="KW-0456">Lyase</keyword>
<proteinExistence type="inferred from homology"/>
<organism evidence="10 11">
    <name type="scientific">Dissulfurirhabdus thermomarina</name>
    <dbReference type="NCBI Taxonomy" id="1765737"/>
    <lineage>
        <taxon>Bacteria</taxon>
        <taxon>Deltaproteobacteria</taxon>
        <taxon>Dissulfurirhabdaceae</taxon>
        <taxon>Dissulfurirhabdus</taxon>
    </lineage>
</organism>
<evidence type="ECO:0000313" key="11">
    <source>
        <dbReference type="Proteomes" id="UP000469346"/>
    </source>
</evidence>
<dbReference type="Gene3D" id="3.20.130.10">
    <property type="entry name" value="Fe-S hydro-lyase, tartrate dehydratase beta-type, catalytic domain"/>
    <property type="match status" value="1"/>
</dbReference>
<dbReference type="Pfam" id="PF05681">
    <property type="entry name" value="Fumerase"/>
    <property type="match status" value="1"/>
</dbReference>
<evidence type="ECO:0000256" key="5">
    <source>
        <dbReference type="ARBA" id="ARBA00023004"/>
    </source>
</evidence>
<evidence type="ECO:0000259" key="8">
    <source>
        <dbReference type="Pfam" id="PF05681"/>
    </source>
</evidence>
<dbReference type="AlphaFoldDB" id="A0A6N9TRW6"/>
<keyword evidence="11" id="KW-1185">Reference proteome</keyword>
<gene>
    <name evidence="10" type="ORF">G3N55_09995</name>
</gene>
<dbReference type="SUPFAM" id="SSF117457">
    <property type="entry name" value="FumA C-terminal domain-like"/>
    <property type="match status" value="1"/>
</dbReference>
<dbReference type="InterPro" id="IPR004646">
    <property type="entry name" value="Fe-S_hydro-lyase_TtdA-typ_cat"/>
</dbReference>
<dbReference type="InterPro" id="IPR004647">
    <property type="entry name" value="Fe-S_hydro-lyase_TtdB-typ_cat"/>
</dbReference>
<dbReference type="RefSeq" id="WP_163299284.1">
    <property type="nucleotide sequence ID" value="NZ_JAAGRR010000127.1"/>
</dbReference>
<comment type="caution">
    <text evidence="10">The sequence shown here is derived from an EMBL/GenBank/DDBJ whole genome shotgun (WGS) entry which is preliminary data.</text>
</comment>
<feature type="domain" description="Fe-S hydro-lyase tartrate dehydratase alpha-type catalytic" evidence="8">
    <location>
        <begin position="1"/>
        <end position="39"/>
    </location>
</feature>
<keyword evidence="6" id="KW-0411">Iron-sulfur</keyword>
<reference evidence="10 11" key="1">
    <citation type="submission" date="2020-02" db="EMBL/GenBank/DDBJ databases">
        <title>Comparative genomics of sulfur disproportionating microorganisms.</title>
        <authorList>
            <person name="Ward L.M."/>
            <person name="Bertran E."/>
            <person name="Johnston D.T."/>
        </authorList>
    </citation>
    <scope>NUCLEOTIDE SEQUENCE [LARGE SCALE GENOMIC DNA]</scope>
    <source>
        <strain evidence="10 11">DSM 100025</strain>
    </source>
</reference>
<sequence length="246" mass="25894">GLGGAVSALGVAAEVFPCHIASLPVAVNVQCHAARRRSASWEAGRWTLSEAPAPSAGAPAPVFSGAKRVRLPLDAGTARGLRAGDRLLLTGPLYTGRDQTHRRLVELLDRGEPLPVDLRGQLLYYVGPSPAPPGAVVGSAGPTTSYRMDAYTPRLLEAAGIRATMGKGRRSPEVREAHRRHGAVYLATLGGAGAELARRIRACEVAAFPELGPEALFRMEVEDFPAVVIDDTAGGDYYDAVAGRPR</sequence>
<dbReference type="Pfam" id="PF05683">
    <property type="entry name" value="Fumerase_C"/>
    <property type="match status" value="1"/>
</dbReference>
<keyword evidence="4" id="KW-0479">Metal-binding</keyword>
<dbReference type="EMBL" id="JAAGRR010000127">
    <property type="protein sequence ID" value="NDY43170.1"/>
    <property type="molecule type" value="Genomic_DNA"/>
</dbReference>
<evidence type="ECO:0000256" key="7">
    <source>
        <dbReference type="ARBA" id="ARBA00023239"/>
    </source>
</evidence>
<dbReference type="GO" id="GO:0046872">
    <property type="term" value="F:metal ion binding"/>
    <property type="evidence" value="ECO:0007669"/>
    <property type="project" value="UniProtKB-KW"/>
</dbReference>
<comment type="catalytic activity">
    <reaction evidence="1">
        <text>(S)-malate = fumarate + H2O</text>
        <dbReference type="Rhea" id="RHEA:12460"/>
        <dbReference type="ChEBI" id="CHEBI:15377"/>
        <dbReference type="ChEBI" id="CHEBI:15589"/>
        <dbReference type="ChEBI" id="CHEBI:29806"/>
        <dbReference type="EC" id="4.2.1.2"/>
    </reaction>
</comment>
<feature type="domain" description="Fe-S hydro-lyase tartrate dehydratase beta-type catalytic" evidence="9">
    <location>
        <begin position="78"/>
        <end position="239"/>
    </location>
</feature>
<dbReference type="PANTHER" id="PTHR43351:SF2">
    <property type="entry name" value="L(+)-TARTRATE DEHYDRATASE SUBUNIT BETA-RELATED"/>
    <property type="match status" value="1"/>
</dbReference>
<evidence type="ECO:0000256" key="6">
    <source>
        <dbReference type="ARBA" id="ARBA00023014"/>
    </source>
</evidence>
<evidence type="ECO:0000256" key="4">
    <source>
        <dbReference type="ARBA" id="ARBA00022723"/>
    </source>
</evidence>
<evidence type="ECO:0008006" key="12">
    <source>
        <dbReference type="Google" id="ProtNLM"/>
    </source>
</evidence>
<dbReference type="InterPro" id="IPR036660">
    <property type="entry name" value="Fe-S_hydroAse_TtdB_cat_sf"/>
</dbReference>
<dbReference type="GO" id="GO:0051539">
    <property type="term" value="F:4 iron, 4 sulfur cluster binding"/>
    <property type="evidence" value="ECO:0007669"/>
    <property type="project" value="UniProtKB-KW"/>
</dbReference>